<name>A0A0V0Z3P9_TRIBR</name>
<dbReference type="EMBL" id="JYDI01004224">
    <property type="protein sequence ID" value="KRY07094.1"/>
    <property type="molecule type" value="Genomic_DNA"/>
</dbReference>
<reference evidence="1 2" key="1">
    <citation type="submission" date="2015-01" db="EMBL/GenBank/DDBJ databases">
        <title>Evolution of Trichinella species and genotypes.</title>
        <authorList>
            <person name="Korhonen P.K."/>
            <person name="Edoardo P."/>
            <person name="Giuseppe L.R."/>
            <person name="Gasser R.B."/>
        </authorList>
    </citation>
    <scope>NUCLEOTIDE SEQUENCE [LARGE SCALE GENOMIC DNA]</scope>
    <source>
        <strain evidence="1">ISS120</strain>
    </source>
</reference>
<comment type="caution">
    <text evidence="1">The sequence shown here is derived from an EMBL/GenBank/DDBJ whole genome shotgun (WGS) entry which is preliminary data.</text>
</comment>
<dbReference type="Proteomes" id="UP000054653">
    <property type="component" value="Unassembled WGS sequence"/>
</dbReference>
<sequence>MNLLFRVAVAACRLAFRPTFARVVSFRSRQM</sequence>
<organism evidence="1 2">
    <name type="scientific">Trichinella britovi</name>
    <name type="common">Parasitic roundworm</name>
    <dbReference type="NCBI Taxonomy" id="45882"/>
    <lineage>
        <taxon>Eukaryota</taxon>
        <taxon>Metazoa</taxon>
        <taxon>Ecdysozoa</taxon>
        <taxon>Nematoda</taxon>
        <taxon>Enoplea</taxon>
        <taxon>Dorylaimia</taxon>
        <taxon>Trichinellida</taxon>
        <taxon>Trichinellidae</taxon>
        <taxon>Trichinella</taxon>
    </lineage>
</organism>
<evidence type="ECO:0000313" key="2">
    <source>
        <dbReference type="Proteomes" id="UP000054653"/>
    </source>
</evidence>
<accession>A0A0V0Z3P9</accession>
<protein>
    <submittedName>
        <fullName evidence="1">Uncharacterized protein</fullName>
    </submittedName>
</protein>
<evidence type="ECO:0000313" key="1">
    <source>
        <dbReference type="EMBL" id="KRY07094.1"/>
    </source>
</evidence>
<dbReference type="AlphaFoldDB" id="A0A0V0Z3P9"/>
<gene>
    <name evidence="1" type="ORF">T03_17824</name>
</gene>
<keyword evidence="2" id="KW-1185">Reference proteome</keyword>
<proteinExistence type="predicted"/>